<keyword evidence="4" id="KW-0408">Iron</keyword>
<dbReference type="EMBL" id="QZXA01000009">
    <property type="protein sequence ID" value="RJT31294.1"/>
    <property type="molecule type" value="Genomic_DNA"/>
</dbReference>
<dbReference type="InterPro" id="IPR058240">
    <property type="entry name" value="rSAM_sf"/>
</dbReference>
<dbReference type="PANTHER" id="PTHR43409">
    <property type="entry name" value="ANAEROBIC MAGNESIUM-PROTOPORPHYRIN IX MONOMETHYL ESTER CYCLASE-RELATED"/>
    <property type="match status" value="1"/>
</dbReference>
<keyword evidence="7" id="KW-1185">Reference proteome</keyword>
<dbReference type="InterPro" id="IPR023404">
    <property type="entry name" value="rSAM_horseshoe"/>
</dbReference>
<dbReference type="InterPro" id="IPR051198">
    <property type="entry name" value="BchE-like"/>
</dbReference>
<dbReference type="AlphaFoldDB" id="A0A6M7TJ52"/>
<evidence type="ECO:0000256" key="2">
    <source>
        <dbReference type="ARBA" id="ARBA00022691"/>
    </source>
</evidence>
<dbReference type="Gene3D" id="3.80.30.20">
    <property type="entry name" value="tm_1862 like domain"/>
    <property type="match status" value="1"/>
</dbReference>
<dbReference type="SFLD" id="SFLDG01123">
    <property type="entry name" value="methyltransferase_(Class_B)"/>
    <property type="match status" value="1"/>
</dbReference>
<keyword evidence="5" id="KW-0411">Iron-sulfur</keyword>
<evidence type="ECO:0000256" key="1">
    <source>
        <dbReference type="ARBA" id="ARBA00001966"/>
    </source>
</evidence>
<dbReference type="InterPro" id="IPR025274">
    <property type="entry name" value="DUF4070"/>
</dbReference>
<accession>A0A6M7TJ52</accession>
<dbReference type="InterPro" id="IPR034530">
    <property type="entry name" value="HpnP-like"/>
</dbReference>
<dbReference type="GO" id="GO:0051536">
    <property type="term" value="F:iron-sulfur cluster binding"/>
    <property type="evidence" value="ECO:0007669"/>
    <property type="project" value="UniProtKB-KW"/>
</dbReference>
<comment type="caution">
    <text evidence="6">The sequence shown here is derived from an EMBL/GenBank/DDBJ whole genome shotgun (WGS) entry which is preliminary data.</text>
</comment>
<dbReference type="InterPro" id="IPR007197">
    <property type="entry name" value="rSAM"/>
</dbReference>
<dbReference type="Pfam" id="PF04055">
    <property type="entry name" value="Radical_SAM"/>
    <property type="match status" value="1"/>
</dbReference>
<name>A0A6M7TJ52_9HYPH</name>
<dbReference type="RefSeq" id="WP_081296005.1">
    <property type="nucleotide sequence ID" value="NZ_CP033507.1"/>
</dbReference>
<dbReference type="SUPFAM" id="SSF102114">
    <property type="entry name" value="Radical SAM enzymes"/>
    <property type="match status" value="1"/>
</dbReference>
<dbReference type="Proteomes" id="UP000275530">
    <property type="component" value="Unassembled WGS sequence"/>
</dbReference>
<evidence type="ECO:0000313" key="7">
    <source>
        <dbReference type="Proteomes" id="UP000275530"/>
    </source>
</evidence>
<dbReference type="SFLD" id="SFLDG01082">
    <property type="entry name" value="B12-binding_domain_containing"/>
    <property type="match status" value="1"/>
</dbReference>
<evidence type="ECO:0000313" key="6">
    <source>
        <dbReference type="EMBL" id="RJT31294.1"/>
    </source>
</evidence>
<gene>
    <name evidence="6" type="ORF">D3242_23965</name>
</gene>
<keyword evidence="2" id="KW-0949">S-adenosyl-L-methionine</keyword>
<dbReference type="SMART" id="SM00729">
    <property type="entry name" value="Elp3"/>
    <property type="match status" value="1"/>
</dbReference>
<dbReference type="GO" id="GO:0046872">
    <property type="term" value="F:metal ion binding"/>
    <property type="evidence" value="ECO:0007669"/>
    <property type="project" value="UniProtKB-KW"/>
</dbReference>
<dbReference type="GO" id="GO:0003824">
    <property type="term" value="F:catalytic activity"/>
    <property type="evidence" value="ECO:0007669"/>
    <property type="project" value="InterPro"/>
</dbReference>
<protein>
    <submittedName>
        <fullName evidence="6">DUF4070 domain-containing protein</fullName>
    </submittedName>
</protein>
<sequence>MHSSHIPSPRRLRVCLINPRFHPSIWTRDEVLSILPGSKRSWIVTGSLPALAALAPEHCDVVLVDENVEDIDFEQLGDFDIVGVTGMIVQRDRMFEILDRLRDLPVTAVVGGPYVSVAESEFVDRCDVRFIGEAEETWPRFLTAFAQDGVVQRRYEQDAKTNMETVPTPRYDLLKPGRYMVASLQFSRGCPFMCEFCDIITIFGRRPRLKLPAQMVLEFEAIVKAGFSTCFLVDDNFIGNKAKAKELLRVLIDWQRANNYPLIFSTEASINLGDDEEMLDLMRMANFRQVFVGIESPRASSLAETRKVQNVRGDSMLEKLQRIRDKGLVIHAGFIVGFDADDEAIFDEQFEFIQQSGIALVSVAVLCPIPTTPLYDRLKTEGRLDLSDPHVSFHPKNMTREVLKAGYDRLVRRLYQPDAYFDRLVNGYVGSPGFRRSRASQAALAGRKHSSLSRLAELAGAALMAARLARTIIAKREAMSLGSAYVRHWRRNRRLCGQEAISFASFVFLCADHWHFYTVSQNSTRFQIGSSRPETLRPLPANEDLYLRIADGRKAS</sequence>
<dbReference type="Pfam" id="PF13282">
    <property type="entry name" value="DUF4070"/>
    <property type="match status" value="1"/>
</dbReference>
<dbReference type="SFLD" id="SFLDF00303">
    <property type="entry name" value="hopanoid_C2-methyltransferase"/>
    <property type="match status" value="1"/>
</dbReference>
<organism evidence="6 7">
    <name type="scientific">Mesorhizobium jarvisii</name>
    <dbReference type="NCBI Taxonomy" id="1777867"/>
    <lineage>
        <taxon>Bacteria</taxon>
        <taxon>Pseudomonadati</taxon>
        <taxon>Pseudomonadota</taxon>
        <taxon>Alphaproteobacteria</taxon>
        <taxon>Hyphomicrobiales</taxon>
        <taxon>Phyllobacteriaceae</taxon>
        <taxon>Mesorhizobium</taxon>
    </lineage>
</organism>
<comment type="cofactor">
    <cofactor evidence="1">
        <name>[4Fe-4S] cluster</name>
        <dbReference type="ChEBI" id="CHEBI:49883"/>
    </cofactor>
</comment>
<dbReference type="InterPro" id="IPR034466">
    <property type="entry name" value="Methyltransferase_Class_B"/>
</dbReference>
<evidence type="ECO:0000256" key="4">
    <source>
        <dbReference type="ARBA" id="ARBA00023004"/>
    </source>
</evidence>
<dbReference type="SFLD" id="SFLDS00029">
    <property type="entry name" value="Radical_SAM"/>
    <property type="match status" value="1"/>
</dbReference>
<dbReference type="InterPro" id="IPR006638">
    <property type="entry name" value="Elp3/MiaA/NifB-like_rSAM"/>
</dbReference>
<dbReference type="GO" id="GO:0005829">
    <property type="term" value="C:cytosol"/>
    <property type="evidence" value="ECO:0007669"/>
    <property type="project" value="TreeGrafter"/>
</dbReference>
<keyword evidence="3" id="KW-0479">Metal-binding</keyword>
<dbReference type="Gene3D" id="3.40.50.280">
    <property type="entry name" value="Cobalamin-binding domain"/>
    <property type="match status" value="1"/>
</dbReference>
<proteinExistence type="predicted"/>
<evidence type="ECO:0000256" key="5">
    <source>
        <dbReference type="ARBA" id="ARBA00023014"/>
    </source>
</evidence>
<dbReference type="PROSITE" id="PS51918">
    <property type="entry name" value="RADICAL_SAM"/>
    <property type="match status" value="1"/>
</dbReference>
<dbReference type="PANTHER" id="PTHR43409:SF3">
    <property type="entry name" value="HYPOTHETICAL METHYLTRANSFERASE"/>
    <property type="match status" value="1"/>
</dbReference>
<reference evidence="6 7" key="1">
    <citation type="submission" date="2018-09" db="EMBL/GenBank/DDBJ databases">
        <title>Mesorhizobium carmichaelinearum sp. nov. isolated from Carmichaelinea spp. root nodules in New Zealand.</title>
        <authorList>
            <person name="De Meyer S.E."/>
        </authorList>
    </citation>
    <scope>NUCLEOTIDE SEQUENCE [LARGE SCALE GENOMIC DNA]</scope>
    <source>
        <strain evidence="6 7">LMG 28313</strain>
    </source>
</reference>
<evidence type="ECO:0000256" key="3">
    <source>
        <dbReference type="ARBA" id="ARBA00022723"/>
    </source>
</evidence>